<feature type="transmembrane region" description="Helical" evidence="1">
    <location>
        <begin position="137"/>
        <end position="160"/>
    </location>
</feature>
<protein>
    <recommendedName>
        <fullName evidence="4">ABC transporter permease</fullName>
    </recommendedName>
</protein>
<reference evidence="2 3" key="1">
    <citation type="submission" date="2017-07" db="EMBL/GenBank/DDBJ databases">
        <title>Paenibacillus herberti R33 genome sequencing and assembly.</title>
        <authorList>
            <person name="Su W."/>
        </authorList>
    </citation>
    <scope>NUCLEOTIDE SEQUENCE [LARGE SCALE GENOMIC DNA]</scope>
    <source>
        <strain evidence="2 3">R33</strain>
    </source>
</reference>
<feature type="transmembrane region" description="Helical" evidence="1">
    <location>
        <begin position="106"/>
        <end position="125"/>
    </location>
</feature>
<feature type="transmembrane region" description="Helical" evidence="1">
    <location>
        <begin position="314"/>
        <end position="337"/>
    </location>
</feature>
<feature type="transmembrane region" description="Helical" evidence="1">
    <location>
        <begin position="358"/>
        <end position="376"/>
    </location>
</feature>
<evidence type="ECO:0000256" key="1">
    <source>
        <dbReference type="SAM" id="Phobius"/>
    </source>
</evidence>
<evidence type="ECO:0008006" key="4">
    <source>
        <dbReference type="Google" id="ProtNLM"/>
    </source>
</evidence>
<keyword evidence="3" id="KW-1185">Reference proteome</keyword>
<keyword evidence="1" id="KW-0812">Transmembrane</keyword>
<dbReference type="EMBL" id="NMUQ01000001">
    <property type="protein sequence ID" value="OXM17149.1"/>
    <property type="molecule type" value="Genomic_DNA"/>
</dbReference>
<name>A0A229P5M6_9BACL</name>
<evidence type="ECO:0000313" key="3">
    <source>
        <dbReference type="Proteomes" id="UP000215145"/>
    </source>
</evidence>
<dbReference type="Pfam" id="PF05975">
    <property type="entry name" value="EcsB"/>
    <property type="match status" value="1"/>
</dbReference>
<feature type="transmembrane region" description="Helical" evidence="1">
    <location>
        <begin position="275"/>
        <end position="294"/>
    </location>
</feature>
<dbReference type="PIRSF" id="PIRSF037259">
    <property type="entry name" value="EcsB_ABC"/>
    <property type="match status" value="1"/>
</dbReference>
<dbReference type="Proteomes" id="UP000215145">
    <property type="component" value="Unassembled WGS sequence"/>
</dbReference>
<comment type="caution">
    <text evidence="2">The sequence shown here is derived from an EMBL/GenBank/DDBJ whole genome shotgun (WGS) entry which is preliminary data.</text>
</comment>
<proteinExistence type="predicted"/>
<gene>
    <name evidence="2" type="ORF">CGZ75_11170</name>
</gene>
<sequence length="419" mass="47584">MDEALEKEWRRRAGVFFRSCLPYLGDMARSGLPLVLFALIITGSAFYTDFIDRIPANYPAAAVGTLLLAPVLYWNPMRTWLQPADLVFLTRRESSMGGYIRRSWRHTLPGGLLLAAAVLLLYWPIRSHVPEDAVSGWTPSLITVLVVVLALKLLGSGAAWRERQTAWPASRRLLKLLRLLLTVCMLYSWLSAEPLKALLVTIPSIILWWQASRIPARLRLPWEQLIREEERTAGRYNRFFGWFTDVPSQPSSVRSRPYFSWIASRIPLRRRSTYTYLYSLSIARTELGGMLLRLTLLGMLSSYWLGEAQWLQGWGAAACVLLFLVIAGLQSGALASWHRHTVWRHVYPLPESGRLRSAAVVDRFALIVILALLWLAGCLPLLIAGVVIPAVAAALLAILYLLLRPRRMLRRQMLEEEED</sequence>
<evidence type="ECO:0000313" key="2">
    <source>
        <dbReference type="EMBL" id="OXM17149.1"/>
    </source>
</evidence>
<feature type="transmembrane region" description="Helical" evidence="1">
    <location>
        <begin position="382"/>
        <end position="403"/>
    </location>
</feature>
<accession>A0A229P5M6</accession>
<keyword evidence="1" id="KW-0472">Membrane</keyword>
<organism evidence="2 3">
    <name type="scientific">Paenibacillus herberti</name>
    <dbReference type="NCBI Taxonomy" id="1619309"/>
    <lineage>
        <taxon>Bacteria</taxon>
        <taxon>Bacillati</taxon>
        <taxon>Bacillota</taxon>
        <taxon>Bacilli</taxon>
        <taxon>Bacillales</taxon>
        <taxon>Paenibacillaceae</taxon>
        <taxon>Paenibacillus</taxon>
    </lineage>
</organism>
<dbReference type="InterPro" id="IPR010288">
    <property type="entry name" value="EcsB_ABC"/>
</dbReference>
<feature type="transmembrane region" description="Helical" evidence="1">
    <location>
        <begin position="56"/>
        <end position="74"/>
    </location>
</feature>
<keyword evidence="1" id="KW-1133">Transmembrane helix</keyword>
<dbReference type="GO" id="GO:0016020">
    <property type="term" value="C:membrane"/>
    <property type="evidence" value="ECO:0007669"/>
    <property type="project" value="InterPro"/>
</dbReference>
<feature type="transmembrane region" description="Helical" evidence="1">
    <location>
        <begin position="31"/>
        <end position="50"/>
    </location>
</feature>
<dbReference type="AlphaFoldDB" id="A0A229P5M6"/>